<gene>
    <name evidence="1" type="ORF">KFS80_15155</name>
</gene>
<dbReference type="EMBL" id="JAGYHF010000007">
    <property type="protein sequence ID" value="MBS4079627.1"/>
    <property type="molecule type" value="Genomic_DNA"/>
</dbReference>
<reference evidence="1 2" key="1">
    <citation type="submission" date="2021-04" db="EMBL/GenBank/DDBJ databases">
        <title>Pseudomonas rustica sp. nov. isolated from raw milk.</title>
        <authorList>
            <person name="Fiedler G."/>
            <person name="Gieschler S."/>
            <person name="Kabisch J."/>
            <person name="Grimmler C."/>
            <person name="Brinks E."/>
            <person name="Wagner N."/>
            <person name="Hetzer B."/>
            <person name="Franz C.M.A.P."/>
            <person name="Boehnlein C."/>
        </authorList>
    </citation>
    <scope>NUCLEOTIDE SEQUENCE [LARGE SCALE GENOMIC DNA]</scope>
    <source>
        <strain evidence="1 2">MBT-4</strain>
    </source>
</reference>
<proteinExistence type="predicted"/>
<name>A0ABS5MZ97_9PSED</name>
<organism evidence="1 2">
    <name type="scientific">Pseudomonas rustica</name>
    <dbReference type="NCBI Taxonomy" id="2827099"/>
    <lineage>
        <taxon>Bacteria</taxon>
        <taxon>Pseudomonadati</taxon>
        <taxon>Pseudomonadota</taxon>
        <taxon>Gammaproteobacteria</taxon>
        <taxon>Pseudomonadales</taxon>
        <taxon>Pseudomonadaceae</taxon>
        <taxon>Pseudomonas</taxon>
    </lineage>
</organism>
<protein>
    <submittedName>
        <fullName evidence="1">Uncharacterized protein</fullName>
    </submittedName>
</protein>
<evidence type="ECO:0000313" key="2">
    <source>
        <dbReference type="Proteomes" id="UP000676035"/>
    </source>
</evidence>
<keyword evidence="2" id="KW-1185">Reference proteome</keyword>
<comment type="caution">
    <text evidence="1">The sequence shown here is derived from an EMBL/GenBank/DDBJ whole genome shotgun (WGS) entry which is preliminary data.</text>
</comment>
<dbReference type="RefSeq" id="WP_212545205.1">
    <property type="nucleotide sequence ID" value="NZ_JAGYHF010000007.1"/>
</dbReference>
<dbReference type="Proteomes" id="UP000676035">
    <property type="component" value="Unassembled WGS sequence"/>
</dbReference>
<evidence type="ECO:0000313" key="1">
    <source>
        <dbReference type="EMBL" id="MBS4079627.1"/>
    </source>
</evidence>
<accession>A0ABS5MZ97</accession>
<sequence>MTNNKNGNDDDKIPRDHFVIGHTTEKVEHFTISYDPVTGVPSIQELDPESLRSQISYEKQNGKDKVIYSTPVEDFKALNRTHLDQLKGQFDYLIAVDTNTIKEPERTQGCRVSVCASSAIAEPLASVSSQVALQPVAAYLILDPGPTVNPEPLGWHLVISQLSRVPALSSKRIGVVVDSELGQHIDINARKKPYHGEHMLPANMTLVYASSDKPEIFVNQMLKHCDAMGKLGIEEFKKSDPSLMSRVRGEKHGTAICVPIVQKQTKPPAA</sequence>